<gene>
    <name evidence="7" type="ORF">SAMN05660330_01377</name>
</gene>
<dbReference type="EMBL" id="FNJI01000007">
    <property type="protein sequence ID" value="SDO91477.1"/>
    <property type="molecule type" value="Genomic_DNA"/>
</dbReference>
<keyword evidence="4" id="KW-0547">Nucleotide-binding</keyword>
<comment type="similarity">
    <text evidence="1">Belongs to the ribonucleoside diphosphate reductase class-2 family.</text>
</comment>
<evidence type="ECO:0000256" key="5">
    <source>
        <dbReference type="ARBA" id="ARBA00047754"/>
    </source>
</evidence>
<dbReference type="EC" id="1.17.4.1" evidence="2"/>
<evidence type="ECO:0000313" key="7">
    <source>
        <dbReference type="EMBL" id="SDO91477.1"/>
    </source>
</evidence>
<organism evidence="7 8">
    <name type="scientific">Desulforhopalus singaporensis</name>
    <dbReference type="NCBI Taxonomy" id="91360"/>
    <lineage>
        <taxon>Bacteria</taxon>
        <taxon>Pseudomonadati</taxon>
        <taxon>Thermodesulfobacteriota</taxon>
        <taxon>Desulfobulbia</taxon>
        <taxon>Desulfobulbales</taxon>
        <taxon>Desulfocapsaceae</taxon>
        <taxon>Desulforhopalus</taxon>
    </lineage>
</organism>
<dbReference type="OrthoDB" id="5431896at2"/>
<evidence type="ECO:0000259" key="6">
    <source>
        <dbReference type="Pfam" id="PF12637"/>
    </source>
</evidence>
<dbReference type="AlphaFoldDB" id="A0A1H0NFD0"/>
<dbReference type="GO" id="GO:0000166">
    <property type="term" value="F:nucleotide binding"/>
    <property type="evidence" value="ECO:0007669"/>
    <property type="project" value="UniProtKB-KW"/>
</dbReference>
<name>A0A1H0NFD0_9BACT</name>
<dbReference type="GO" id="GO:0004748">
    <property type="term" value="F:ribonucleoside-diphosphate reductase activity, thioredoxin disulfide as acceptor"/>
    <property type="evidence" value="ECO:0007669"/>
    <property type="project" value="UniProtKB-EC"/>
</dbReference>
<dbReference type="Pfam" id="PF12637">
    <property type="entry name" value="TSCPD"/>
    <property type="match status" value="1"/>
</dbReference>
<keyword evidence="8" id="KW-1185">Reference proteome</keyword>
<dbReference type="RefSeq" id="WP_092221159.1">
    <property type="nucleotide sequence ID" value="NZ_FNJI01000007.1"/>
</dbReference>
<dbReference type="InterPro" id="IPR024434">
    <property type="entry name" value="TSCPD_dom"/>
</dbReference>
<dbReference type="STRING" id="91360.SAMN05660330_01377"/>
<evidence type="ECO:0000256" key="4">
    <source>
        <dbReference type="ARBA" id="ARBA00022741"/>
    </source>
</evidence>
<protein>
    <recommendedName>
        <fullName evidence="2">ribonucleoside-diphosphate reductase</fullName>
        <ecNumber evidence="2">1.17.4.1</ecNumber>
    </recommendedName>
</protein>
<feature type="domain" description="TSCPD" evidence="6">
    <location>
        <begin position="70"/>
        <end position="170"/>
    </location>
</feature>
<comment type="catalytic activity">
    <reaction evidence="5">
        <text>a 2'-deoxyribonucleoside 5'-diphosphate + [thioredoxin]-disulfide + H2O = a ribonucleoside 5'-diphosphate + [thioredoxin]-dithiol</text>
        <dbReference type="Rhea" id="RHEA:23252"/>
        <dbReference type="Rhea" id="RHEA-COMP:10698"/>
        <dbReference type="Rhea" id="RHEA-COMP:10700"/>
        <dbReference type="ChEBI" id="CHEBI:15377"/>
        <dbReference type="ChEBI" id="CHEBI:29950"/>
        <dbReference type="ChEBI" id="CHEBI:50058"/>
        <dbReference type="ChEBI" id="CHEBI:57930"/>
        <dbReference type="ChEBI" id="CHEBI:73316"/>
        <dbReference type="EC" id="1.17.4.1"/>
    </reaction>
</comment>
<evidence type="ECO:0000256" key="1">
    <source>
        <dbReference type="ARBA" id="ARBA00007405"/>
    </source>
</evidence>
<dbReference type="GO" id="GO:0071897">
    <property type="term" value="P:DNA biosynthetic process"/>
    <property type="evidence" value="ECO:0007669"/>
    <property type="project" value="UniProtKB-KW"/>
</dbReference>
<dbReference type="Proteomes" id="UP000199073">
    <property type="component" value="Unassembled WGS sequence"/>
</dbReference>
<evidence type="ECO:0000313" key="8">
    <source>
        <dbReference type="Proteomes" id="UP000199073"/>
    </source>
</evidence>
<evidence type="ECO:0000256" key="2">
    <source>
        <dbReference type="ARBA" id="ARBA00012274"/>
    </source>
</evidence>
<keyword evidence="3" id="KW-0237">DNA synthesis</keyword>
<proteinExistence type="inferred from homology"/>
<reference evidence="7 8" key="1">
    <citation type="submission" date="2016-10" db="EMBL/GenBank/DDBJ databases">
        <authorList>
            <person name="de Groot N.N."/>
        </authorList>
    </citation>
    <scope>NUCLEOTIDE SEQUENCE [LARGE SCALE GENOMIC DNA]</scope>
    <source>
        <strain evidence="7 8">DSM 12130</strain>
    </source>
</reference>
<evidence type="ECO:0000256" key="3">
    <source>
        <dbReference type="ARBA" id="ARBA00022634"/>
    </source>
</evidence>
<sequence length="186" mass="21167">MYQTDRACDICKKKKKLLPVKGNNICAACNSVIQAVKESPELLRNLADLADHHQPGPALLDGYSDPELPDVLDGVRYRTTDRDRNTWYVSVSEIDGNPVEIFASTAFENDRHLQSRISNLTTITRLISLILRHIFMGEKLTLEKTLTQLKRSSRQPNDLPEMLSRILHNYRREKAAGDKVKETIIP</sequence>
<accession>A0A1H0NFD0</accession>